<evidence type="ECO:0000313" key="1">
    <source>
        <dbReference type="EMBL" id="KLV27747.1"/>
    </source>
</evidence>
<accession>A0A0J1IP57</accession>
<dbReference type="Proteomes" id="UP000036045">
    <property type="component" value="Unassembled WGS sequence"/>
</dbReference>
<reference evidence="2 4" key="2">
    <citation type="submission" date="2017-07" db="EMBL/GenBank/DDBJ databases">
        <title>Isolation and whole genome analysis of endospore-forming bacteria from heroin.</title>
        <authorList>
            <person name="Kalinowski J."/>
            <person name="Ahrens B."/>
            <person name="Al-Dilaimi A."/>
            <person name="Winkler A."/>
            <person name="Wibberg D."/>
            <person name="Schleenbecker U."/>
            <person name="Ruckert C."/>
            <person name="Wolfel R."/>
            <person name="Grass G."/>
        </authorList>
    </citation>
    <scope>NUCLEOTIDE SEQUENCE [LARGE SCALE GENOMIC DNA]</scope>
    <source>
        <strain evidence="2 4">7521-2</strain>
    </source>
</reference>
<dbReference type="AlphaFoldDB" id="A0A0J1IP57"/>
<keyword evidence="3" id="KW-1185">Reference proteome</keyword>
<evidence type="ECO:0000313" key="2">
    <source>
        <dbReference type="EMBL" id="PAD80757.1"/>
    </source>
</evidence>
<evidence type="ECO:0000313" key="3">
    <source>
        <dbReference type="Proteomes" id="UP000036045"/>
    </source>
</evidence>
<reference evidence="1 3" key="1">
    <citation type="submission" date="2015-05" db="EMBL/GenBank/DDBJ databases">
        <title>Whole genome sequence and identification of bacterial endophytes from Costus igneus.</title>
        <authorList>
            <person name="Lee Y.P."/>
            <person name="Gan H.M."/>
            <person name="Eng W."/>
            <person name="Wheatley M.S."/>
            <person name="Caraballo A."/>
            <person name="Polter S."/>
            <person name="Savka M.A."/>
            <person name="Hudson A.O."/>
        </authorList>
    </citation>
    <scope>NUCLEOTIDE SEQUENCE [LARGE SCALE GENOMIC DNA]</scope>
    <source>
        <strain evidence="1 3">RIT379</strain>
    </source>
</reference>
<proteinExistence type="predicted"/>
<dbReference type="Proteomes" id="UP000216961">
    <property type="component" value="Unassembled WGS sequence"/>
</dbReference>
<evidence type="ECO:0000313" key="4">
    <source>
        <dbReference type="Proteomes" id="UP000216961"/>
    </source>
</evidence>
<dbReference type="OrthoDB" id="2990038at2"/>
<sequence>MKVYIQEKGIILSGKAWEIRYILKKYQTEFTYVKDWINANADSSQK</sequence>
<dbReference type="KEGG" id="bcir:C2I06_08630"/>
<dbReference type="PATRIC" id="fig|1397.4.peg.1703"/>
<dbReference type="EMBL" id="NPBQ01000142">
    <property type="protein sequence ID" value="PAD80757.1"/>
    <property type="molecule type" value="Genomic_DNA"/>
</dbReference>
<dbReference type="EMBL" id="LDPH01000002">
    <property type="protein sequence ID" value="KLV27747.1"/>
    <property type="molecule type" value="Genomic_DNA"/>
</dbReference>
<protein>
    <submittedName>
        <fullName evidence="1">PadR family transcriptional regulator</fullName>
    </submittedName>
    <submittedName>
        <fullName evidence="2">Z-ring formation inhibitor MciZ</fullName>
    </submittedName>
</protein>
<gene>
    <name evidence="1" type="ORF">ABW02_02250</name>
    <name evidence="2" type="ORF">CHH57_23425</name>
</gene>
<name>A0A0J1IP57_NIACI</name>
<dbReference type="GeneID" id="56350253"/>
<dbReference type="RefSeq" id="WP_047940302.1">
    <property type="nucleotide sequence ID" value="NZ_CP026031.1"/>
</dbReference>
<comment type="caution">
    <text evidence="1">The sequence shown here is derived from an EMBL/GenBank/DDBJ whole genome shotgun (WGS) entry which is preliminary data.</text>
</comment>
<organism evidence="1 3">
    <name type="scientific">Niallia circulans</name>
    <name type="common">Bacillus circulans</name>
    <dbReference type="NCBI Taxonomy" id="1397"/>
    <lineage>
        <taxon>Bacteria</taxon>
        <taxon>Bacillati</taxon>
        <taxon>Bacillota</taxon>
        <taxon>Bacilli</taxon>
        <taxon>Bacillales</taxon>
        <taxon>Bacillaceae</taxon>
        <taxon>Niallia</taxon>
    </lineage>
</organism>
<dbReference type="InterPro" id="IPR025177">
    <property type="entry name" value="MciZ"/>
</dbReference>
<dbReference type="Pfam" id="PF13072">
    <property type="entry name" value="MciZ"/>
    <property type="match status" value="1"/>
</dbReference>